<keyword evidence="1" id="KW-0175">Coiled coil</keyword>
<organism evidence="2 3">
    <name type="scientific">Chromobacterium subtsugae</name>
    <dbReference type="NCBI Taxonomy" id="251747"/>
    <lineage>
        <taxon>Bacteria</taxon>
        <taxon>Pseudomonadati</taxon>
        <taxon>Pseudomonadota</taxon>
        <taxon>Betaproteobacteria</taxon>
        <taxon>Neisseriales</taxon>
        <taxon>Chromobacteriaceae</taxon>
        <taxon>Chromobacterium</taxon>
    </lineage>
</organism>
<dbReference type="GeneID" id="89683472"/>
<gene>
    <name evidence="2" type="ORF">KIF53_01415</name>
</gene>
<dbReference type="RefSeq" id="WP_146008412.1">
    <property type="nucleotide sequence ID" value="NZ_CP142381.1"/>
</dbReference>
<protein>
    <submittedName>
        <fullName evidence="2">Uncharacterized protein</fullName>
    </submittedName>
</protein>
<comment type="caution">
    <text evidence="2">The sequence shown here is derived from an EMBL/GenBank/DDBJ whole genome shotgun (WGS) entry which is preliminary data.</text>
</comment>
<evidence type="ECO:0000313" key="2">
    <source>
        <dbReference type="EMBL" id="MBW8286295.1"/>
    </source>
</evidence>
<name>A0ABS7F880_9NEIS</name>
<dbReference type="EMBL" id="JAHDTB010000001">
    <property type="protein sequence ID" value="MBW8286295.1"/>
    <property type="molecule type" value="Genomic_DNA"/>
</dbReference>
<evidence type="ECO:0000313" key="3">
    <source>
        <dbReference type="Proteomes" id="UP000711178"/>
    </source>
</evidence>
<evidence type="ECO:0000256" key="1">
    <source>
        <dbReference type="SAM" id="Coils"/>
    </source>
</evidence>
<dbReference type="Proteomes" id="UP000711178">
    <property type="component" value="Unassembled WGS sequence"/>
</dbReference>
<feature type="coiled-coil region" evidence="1">
    <location>
        <begin position="116"/>
        <end position="143"/>
    </location>
</feature>
<reference evidence="2 3" key="1">
    <citation type="submission" date="2021-05" db="EMBL/GenBank/DDBJ databases">
        <title>Draft Whole Genome Sequencing Of Biosensor Chromobacterium violaceum Strain CV026 Reveals A Regulatory RNA In Chromobacterium violaceum Phenotype Regulatory Network.</title>
        <authorList>
            <person name="Hong K.W."/>
            <person name="Chan K.G."/>
            <person name="Chang C.-Y."/>
        </authorList>
    </citation>
    <scope>NUCLEOTIDE SEQUENCE [LARGE SCALE GENOMIC DNA]</scope>
    <source>
        <strain evidence="2 3">ATCC 31532</strain>
    </source>
</reference>
<accession>A0ABS7F880</accession>
<keyword evidence="3" id="KW-1185">Reference proteome</keyword>
<sequence>MSYKLRKIQFNIDLSALQFMQTLNLITVWDKNKPNAQSCIYIVKSADEIDFFKFIKINAIFPRKIYVISPDLYPILDICIAYAAEKNGYLSLWERLPSRPAFLIRRINHALKSWQIKTACDVIKELREEIKEKNLDIKKFLDEKISLLEDFVYPFLWEAPFSLPNVVNTHKKWWLSTADNTVKFNNFIVNWEREFDGNGNAHSNLLNHMKMHASILRKFSGINKSDRINAINEASAYCMFQANLRFYEANYSLAILLCHRSADLLLMSLCDDFDLINFTPSAPKFKISYNGKNEIHLMTSYAALSANGMAADPQRENCFNKLNSIRNHLIYTHYFGSISTTDASSVFNDIKGYLSTLGGSNWNSSVTQYEKKFEFSASVILESKKSIITGIQERSV</sequence>
<proteinExistence type="predicted"/>